<dbReference type="EMBL" id="CAXHTA020000004">
    <property type="protein sequence ID" value="CAL5220980.1"/>
    <property type="molecule type" value="Genomic_DNA"/>
</dbReference>
<dbReference type="Proteomes" id="UP001497392">
    <property type="component" value="Unassembled WGS sequence"/>
</dbReference>
<reference evidence="2 3" key="1">
    <citation type="submission" date="2024-06" db="EMBL/GenBank/DDBJ databases">
        <authorList>
            <person name="Kraege A."/>
            <person name="Thomma B."/>
        </authorList>
    </citation>
    <scope>NUCLEOTIDE SEQUENCE [LARGE SCALE GENOMIC DNA]</scope>
</reference>
<feature type="compositionally biased region" description="Polar residues" evidence="1">
    <location>
        <begin position="149"/>
        <end position="172"/>
    </location>
</feature>
<evidence type="ECO:0000313" key="3">
    <source>
        <dbReference type="Proteomes" id="UP001497392"/>
    </source>
</evidence>
<organism evidence="2 3">
    <name type="scientific">Coccomyxa viridis</name>
    <dbReference type="NCBI Taxonomy" id="1274662"/>
    <lineage>
        <taxon>Eukaryota</taxon>
        <taxon>Viridiplantae</taxon>
        <taxon>Chlorophyta</taxon>
        <taxon>core chlorophytes</taxon>
        <taxon>Trebouxiophyceae</taxon>
        <taxon>Trebouxiophyceae incertae sedis</taxon>
        <taxon>Coccomyxaceae</taxon>
        <taxon>Coccomyxa</taxon>
    </lineage>
</organism>
<evidence type="ECO:0000313" key="2">
    <source>
        <dbReference type="EMBL" id="CAL5220980.1"/>
    </source>
</evidence>
<feature type="region of interest" description="Disordered" evidence="1">
    <location>
        <begin position="53"/>
        <end position="172"/>
    </location>
</feature>
<feature type="compositionally biased region" description="Low complexity" evidence="1">
    <location>
        <begin position="87"/>
        <end position="107"/>
    </location>
</feature>
<gene>
    <name evidence="2" type="primary">g3090</name>
    <name evidence="2" type="ORF">VP750_LOCUS2639</name>
</gene>
<name>A0ABP1FQZ0_9CHLO</name>
<feature type="compositionally biased region" description="Basic and acidic residues" evidence="1">
    <location>
        <begin position="16"/>
        <end position="27"/>
    </location>
</feature>
<keyword evidence="3" id="KW-1185">Reference proteome</keyword>
<comment type="caution">
    <text evidence="2">The sequence shown here is derived from an EMBL/GenBank/DDBJ whole genome shotgun (WGS) entry which is preliminary data.</text>
</comment>
<feature type="region of interest" description="Disordered" evidence="1">
    <location>
        <begin position="1"/>
        <end position="36"/>
    </location>
</feature>
<evidence type="ECO:0000256" key="1">
    <source>
        <dbReference type="SAM" id="MobiDB-lite"/>
    </source>
</evidence>
<proteinExistence type="predicted"/>
<sequence>MMHSGMHNAGVPVVADKTKCTKTPSDEREGEDAAIGEPAEALAVIKAPEALLSETGPGVVDEVRIETPADEREGEDPTIQVGEPAKETTVTKAPAEAPPTETGPGTADEVKSKTSPDEREGKEPAIAKPVESTPVTEAPIEAAPKETGMPSSGNESVSAETSSAAQSPDQDE</sequence>
<protein>
    <submittedName>
        <fullName evidence="2">G3090 protein</fullName>
    </submittedName>
</protein>
<feature type="compositionally biased region" description="Basic and acidic residues" evidence="1">
    <location>
        <begin position="108"/>
        <end position="125"/>
    </location>
</feature>
<accession>A0ABP1FQZ0</accession>
<feature type="compositionally biased region" description="Basic and acidic residues" evidence="1">
    <location>
        <begin position="61"/>
        <end position="71"/>
    </location>
</feature>